<feature type="region of interest" description="Disordered" evidence="1">
    <location>
        <begin position="9"/>
        <end position="36"/>
    </location>
</feature>
<organism evidence="2">
    <name type="scientific">Tanacetum cinerariifolium</name>
    <name type="common">Dalmatian daisy</name>
    <name type="synonym">Chrysanthemum cinerariifolium</name>
    <dbReference type="NCBI Taxonomy" id="118510"/>
    <lineage>
        <taxon>Eukaryota</taxon>
        <taxon>Viridiplantae</taxon>
        <taxon>Streptophyta</taxon>
        <taxon>Embryophyta</taxon>
        <taxon>Tracheophyta</taxon>
        <taxon>Spermatophyta</taxon>
        <taxon>Magnoliopsida</taxon>
        <taxon>eudicotyledons</taxon>
        <taxon>Gunneridae</taxon>
        <taxon>Pentapetalae</taxon>
        <taxon>asterids</taxon>
        <taxon>campanulids</taxon>
        <taxon>Asterales</taxon>
        <taxon>Asteraceae</taxon>
        <taxon>Asteroideae</taxon>
        <taxon>Anthemideae</taxon>
        <taxon>Anthemidinae</taxon>
        <taxon>Tanacetum</taxon>
    </lineage>
</organism>
<feature type="non-terminal residue" evidence="2">
    <location>
        <position position="1"/>
    </location>
</feature>
<feature type="compositionally biased region" description="Polar residues" evidence="1">
    <location>
        <begin position="24"/>
        <end position="35"/>
    </location>
</feature>
<gene>
    <name evidence="2" type="ORF">Tci_587350</name>
</gene>
<evidence type="ECO:0000313" key="2">
    <source>
        <dbReference type="EMBL" id="GFA15378.1"/>
    </source>
</evidence>
<dbReference type="EMBL" id="BKCJ010377262">
    <property type="protein sequence ID" value="GFA15378.1"/>
    <property type="molecule type" value="Genomic_DNA"/>
</dbReference>
<feature type="region of interest" description="Disordered" evidence="1">
    <location>
        <begin position="74"/>
        <end position="102"/>
    </location>
</feature>
<comment type="caution">
    <text evidence="2">The sequence shown here is derived from an EMBL/GenBank/DDBJ whole genome shotgun (WGS) entry which is preliminary data.</text>
</comment>
<evidence type="ECO:0000256" key="1">
    <source>
        <dbReference type="SAM" id="MobiDB-lite"/>
    </source>
</evidence>
<name>A0A699J7F9_TANCI</name>
<reference evidence="2" key="1">
    <citation type="journal article" date="2019" name="Sci. Rep.">
        <title>Draft genome of Tanacetum cinerariifolium, the natural source of mosquito coil.</title>
        <authorList>
            <person name="Yamashiro T."/>
            <person name="Shiraishi A."/>
            <person name="Satake H."/>
            <person name="Nakayama K."/>
        </authorList>
    </citation>
    <scope>NUCLEOTIDE SEQUENCE</scope>
</reference>
<dbReference type="AlphaFoldDB" id="A0A699J7F9"/>
<protein>
    <submittedName>
        <fullName evidence="2">Uncharacterized protein</fullName>
    </submittedName>
</protein>
<proteinExistence type="predicted"/>
<accession>A0A699J7F9</accession>
<sequence length="211" mass="23047">YMEKGFLIVGGRGVKQKKGRNEDGNASTSPSSSKARVSLIELPPFTIEEQTLENPVVTKEVNKEGIDVNKVGVSSSNVDESDLQASSPNMTGEEGNTSGSTSYTNLVHSVPTSRINGGVHVGNEPVLNKFPSSYATNKLSSMFLTKANLQKLKPNVPNDADYDVWLPLALVHEVNDKITNSLYRYFIRKRLAFPLWNGLCATIGKSMVSRK</sequence>